<dbReference type="InterPro" id="IPR018247">
    <property type="entry name" value="EF_Hand_1_Ca_BS"/>
</dbReference>
<evidence type="ECO:0000313" key="6">
    <source>
        <dbReference type="Proteomes" id="UP001283361"/>
    </source>
</evidence>
<feature type="domain" description="EF-hand" evidence="4">
    <location>
        <begin position="26"/>
        <end position="61"/>
    </location>
</feature>
<evidence type="ECO:0000256" key="1">
    <source>
        <dbReference type="ARBA" id="ARBA00022723"/>
    </source>
</evidence>
<accession>A0AAE1APP0</accession>
<feature type="domain" description="EF-hand" evidence="4">
    <location>
        <begin position="1"/>
        <end position="24"/>
    </location>
</feature>
<dbReference type="Proteomes" id="UP001283361">
    <property type="component" value="Unassembled WGS sequence"/>
</dbReference>
<proteinExistence type="predicted"/>
<keyword evidence="2" id="KW-0677">Repeat</keyword>
<dbReference type="SUPFAM" id="SSF47473">
    <property type="entry name" value="EF-hand"/>
    <property type="match status" value="1"/>
</dbReference>
<organism evidence="5 6">
    <name type="scientific">Elysia crispata</name>
    <name type="common">lettuce slug</name>
    <dbReference type="NCBI Taxonomy" id="231223"/>
    <lineage>
        <taxon>Eukaryota</taxon>
        <taxon>Metazoa</taxon>
        <taxon>Spiralia</taxon>
        <taxon>Lophotrochozoa</taxon>
        <taxon>Mollusca</taxon>
        <taxon>Gastropoda</taxon>
        <taxon>Heterobranchia</taxon>
        <taxon>Euthyneura</taxon>
        <taxon>Panpulmonata</taxon>
        <taxon>Sacoglossa</taxon>
        <taxon>Placobranchoidea</taxon>
        <taxon>Plakobranchidae</taxon>
        <taxon>Elysia</taxon>
    </lineage>
</organism>
<dbReference type="Pfam" id="PF13405">
    <property type="entry name" value="EF-hand_6"/>
    <property type="match status" value="1"/>
</dbReference>
<dbReference type="Gene3D" id="1.10.238.10">
    <property type="entry name" value="EF-hand"/>
    <property type="match status" value="2"/>
</dbReference>
<sequence>MDKDKDFKVSRDEFNKAVGKLPKGSRREMALLRDFQRIDKDKSGSLSREELMESMHARNTSLRKDTIEKIFEETWKDDDTEIQYDEFLRLLNFQESESVLKQLFTKLDKDGSGELSVEEMREALNLEGEIARLRPQILKLLDEQAKDFLGKKIDFHKFVSIWLQQKETVRKTPTASNPYV</sequence>
<reference evidence="5" key="1">
    <citation type="journal article" date="2023" name="G3 (Bethesda)">
        <title>A reference genome for the long-term kleptoplast-retaining sea slug Elysia crispata morphotype clarki.</title>
        <authorList>
            <person name="Eastman K.E."/>
            <person name="Pendleton A.L."/>
            <person name="Shaikh M.A."/>
            <person name="Suttiyut T."/>
            <person name="Ogas R."/>
            <person name="Tomko P."/>
            <person name="Gavelis G."/>
            <person name="Widhalm J.R."/>
            <person name="Wisecaver J.H."/>
        </authorList>
    </citation>
    <scope>NUCLEOTIDE SEQUENCE</scope>
    <source>
        <strain evidence="5">ECLA1</strain>
    </source>
</reference>
<keyword evidence="6" id="KW-1185">Reference proteome</keyword>
<dbReference type="InterPro" id="IPR002048">
    <property type="entry name" value="EF_hand_dom"/>
</dbReference>
<name>A0AAE1APP0_9GAST</name>
<gene>
    <name evidence="5" type="ORF">RRG08_011542</name>
</gene>
<keyword evidence="1" id="KW-0479">Metal-binding</keyword>
<dbReference type="EMBL" id="JAWDGP010001431">
    <property type="protein sequence ID" value="KAK3791750.1"/>
    <property type="molecule type" value="Genomic_DNA"/>
</dbReference>
<dbReference type="PROSITE" id="PS50222">
    <property type="entry name" value="EF_HAND_2"/>
    <property type="match status" value="3"/>
</dbReference>
<evidence type="ECO:0000259" key="4">
    <source>
        <dbReference type="PROSITE" id="PS50222"/>
    </source>
</evidence>
<comment type="caution">
    <text evidence="5">The sequence shown here is derived from an EMBL/GenBank/DDBJ whole genome shotgun (WGS) entry which is preliminary data.</text>
</comment>
<keyword evidence="3" id="KW-0106">Calcium</keyword>
<evidence type="ECO:0000313" key="5">
    <source>
        <dbReference type="EMBL" id="KAK3791750.1"/>
    </source>
</evidence>
<evidence type="ECO:0000256" key="3">
    <source>
        <dbReference type="ARBA" id="ARBA00022837"/>
    </source>
</evidence>
<dbReference type="PROSITE" id="PS00018">
    <property type="entry name" value="EF_HAND_1"/>
    <property type="match status" value="2"/>
</dbReference>
<dbReference type="GO" id="GO:0005509">
    <property type="term" value="F:calcium ion binding"/>
    <property type="evidence" value="ECO:0007669"/>
    <property type="project" value="InterPro"/>
</dbReference>
<dbReference type="SMART" id="SM00054">
    <property type="entry name" value="EFh"/>
    <property type="match status" value="3"/>
</dbReference>
<evidence type="ECO:0000256" key="2">
    <source>
        <dbReference type="ARBA" id="ARBA00022737"/>
    </source>
</evidence>
<dbReference type="AlphaFoldDB" id="A0AAE1APP0"/>
<dbReference type="Pfam" id="PF13499">
    <property type="entry name" value="EF-hand_7"/>
    <property type="match status" value="1"/>
</dbReference>
<feature type="domain" description="EF-hand" evidence="4">
    <location>
        <begin position="95"/>
        <end position="130"/>
    </location>
</feature>
<dbReference type="PANTHER" id="PTHR45942">
    <property type="entry name" value="PROTEIN PHOSPATASE 3 REGULATORY SUBUNIT B ALPHA ISOFORM TYPE 1"/>
    <property type="match status" value="1"/>
</dbReference>
<dbReference type="InterPro" id="IPR011992">
    <property type="entry name" value="EF-hand-dom_pair"/>
</dbReference>
<protein>
    <recommendedName>
        <fullName evidence="4">EF-hand domain-containing protein</fullName>
    </recommendedName>
</protein>